<dbReference type="GO" id="GO:0016149">
    <property type="term" value="F:translation release factor activity, codon specific"/>
    <property type="evidence" value="ECO:0007669"/>
    <property type="project" value="UniProtKB-UniRule"/>
</dbReference>
<evidence type="ECO:0000256" key="3">
    <source>
        <dbReference type="ARBA" id="ARBA00022917"/>
    </source>
</evidence>
<accession>A0A2G9YK67</accession>
<dbReference type="EMBL" id="PCRK01000035">
    <property type="protein sequence ID" value="PIP19626.1"/>
    <property type="molecule type" value="Genomic_DNA"/>
</dbReference>
<evidence type="ECO:0000313" key="7">
    <source>
        <dbReference type="EMBL" id="PIP19626.1"/>
    </source>
</evidence>
<dbReference type="SMART" id="SM00937">
    <property type="entry name" value="PCRF"/>
    <property type="match status" value="1"/>
</dbReference>
<comment type="similarity">
    <text evidence="1 4">Belongs to the prokaryotic/mitochondrial release factor family.</text>
</comment>
<gene>
    <name evidence="4" type="primary">prfB</name>
    <name evidence="7" type="ORF">COX41_01820</name>
</gene>
<dbReference type="Gene3D" id="3.30.160.20">
    <property type="match status" value="1"/>
</dbReference>
<keyword evidence="2 4" id="KW-0488">Methylation</keyword>
<dbReference type="AlphaFoldDB" id="A0A2G9YK67"/>
<dbReference type="HAMAP" id="MF_00094">
    <property type="entry name" value="Rel_fac_2"/>
    <property type="match status" value="1"/>
</dbReference>
<evidence type="ECO:0000256" key="5">
    <source>
        <dbReference type="NCBIfam" id="TIGR00020"/>
    </source>
</evidence>
<dbReference type="Gene3D" id="1.20.58.410">
    <property type="entry name" value="Release factor"/>
    <property type="match status" value="1"/>
</dbReference>
<dbReference type="Pfam" id="PF00472">
    <property type="entry name" value="RF-1"/>
    <property type="match status" value="1"/>
</dbReference>
<dbReference type="InterPro" id="IPR005139">
    <property type="entry name" value="PCRF"/>
</dbReference>
<evidence type="ECO:0000259" key="6">
    <source>
        <dbReference type="PROSITE" id="PS00745"/>
    </source>
</evidence>
<evidence type="ECO:0000256" key="1">
    <source>
        <dbReference type="ARBA" id="ARBA00010835"/>
    </source>
</evidence>
<dbReference type="FunFam" id="3.30.160.20:FF:000004">
    <property type="entry name" value="Peptide chain release factor 1"/>
    <property type="match status" value="1"/>
</dbReference>
<name>A0A2G9YK67_9BACT</name>
<evidence type="ECO:0000313" key="8">
    <source>
        <dbReference type="Proteomes" id="UP000231292"/>
    </source>
</evidence>
<proteinExistence type="inferred from homology"/>
<dbReference type="InterPro" id="IPR000352">
    <property type="entry name" value="Pep_chain_release_fac_I"/>
</dbReference>
<dbReference type="NCBIfam" id="TIGR00020">
    <property type="entry name" value="prfB"/>
    <property type="match status" value="1"/>
</dbReference>
<keyword evidence="4" id="KW-0963">Cytoplasm</keyword>
<comment type="caution">
    <text evidence="7">The sequence shown here is derived from an EMBL/GenBank/DDBJ whole genome shotgun (WGS) entry which is preliminary data.</text>
</comment>
<dbReference type="SUPFAM" id="SSF75620">
    <property type="entry name" value="Release factor"/>
    <property type="match status" value="1"/>
</dbReference>
<protein>
    <recommendedName>
        <fullName evidence="4 5">Peptide chain release factor 2</fullName>
        <shortName evidence="4">RF-2</shortName>
    </recommendedName>
</protein>
<feature type="domain" description="Prokaryotic-type class I peptide chain release factors" evidence="6">
    <location>
        <begin position="221"/>
        <end position="237"/>
    </location>
</feature>
<dbReference type="Proteomes" id="UP000231292">
    <property type="component" value="Unassembled WGS sequence"/>
</dbReference>
<evidence type="ECO:0000256" key="4">
    <source>
        <dbReference type="HAMAP-Rule" id="MF_00094"/>
    </source>
</evidence>
<dbReference type="PANTHER" id="PTHR43116">
    <property type="entry name" value="PEPTIDE CHAIN RELEASE FACTOR 2"/>
    <property type="match status" value="1"/>
</dbReference>
<dbReference type="InterPro" id="IPR045853">
    <property type="entry name" value="Pep_chain_release_fac_I_sf"/>
</dbReference>
<dbReference type="Pfam" id="PF03462">
    <property type="entry name" value="PCRF"/>
    <property type="match status" value="1"/>
</dbReference>
<sequence>MFDIDNKNKIIAELSEQMSSYGFWDDSDNSTRIVKQLKDLKSIVEPWEAAVKKYHELKELADILNTRDQELFLDLNRNIDELLSMLGQLEFKTLLSGELDITNAILSINAGAGGTESCDWVEMLLRMYTRFAQRRGYDVKTTDILYGEEAGVKNVTLLIEGRFAYGYLKAEAGVHRLVRISPFDANKRRHTSFASVDVIPEVKEDCNIKLEDKDLRIDVYRSKGAGGQSVNTTDSAVRITHIPTGLVAQCQNERSQHQNKQMAFKILKARIYELERQKKEDEFLKQYAKDKKRIEFGSQIRSYVMHPYSMVKDHRTDYETSDVNKVMDGGLDEFIEAYLRFQKAK</sequence>
<dbReference type="PANTHER" id="PTHR43116:SF3">
    <property type="entry name" value="CLASS I PEPTIDE CHAIN RELEASE FACTOR"/>
    <property type="match status" value="1"/>
</dbReference>
<comment type="function">
    <text evidence="4">Peptide chain release factor 2 directs the termination of translation in response to the peptide chain termination codons UGA and UAA.</text>
</comment>
<organism evidence="7 8">
    <name type="scientific">Candidatus Sherwoodlollariibacterium unditelluris</name>
    <dbReference type="NCBI Taxonomy" id="1974757"/>
    <lineage>
        <taxon>Bacteria</taxon>
        <taxon>Pseudomonadati</taxon>
        <taxon>Candidatus Omnitrophota</taxon>
        <taxon>Candidatus Sherwoodlollariibacterium</taxon>
    </lineage>
</organism>
<keyword evidence="3 4" id="KW-0648">Protein biosynthesis</keyword>
<dbReference type="InterPro" id="IPR004374">
    <property type="entry name" value="PrfB"/>
</dbReference>
<reference evidence="7 8" key="1">
    <citation type="submission" date="2017-09" db="EMBL/GenBank/DDBJ databases">
        <title>Depth-based differentiation of microbial function through sediment-hosted aquifers and enrichment of novel symbionts in the deep terrestrial subsurface.</title>
        <authorList>
            <person name="Probst A.J."/>
            <person name="Ladd B."/>
            <person name="Jarett J.K."/>
            <person name="Geller-Mcgrath D.E."/>
            <person name="Sieber C.M."/>
            <person name="Emerson J.B."/>
            <person name="Anantharaman K."/>
            <person name="Thomas B.C."/>
            <person name="Malmstrom R."/>
            <person name="Stieglmeier M."/>
            <person name="Klingl A."/>
            <person name="Woyke T."/>
            <person name="Ryan C.M."/>
            <person name="Banfield J.F."/>
        </authorList>
    </citation>
    <scope>NUCLEOTIDE SEQUENCE [LARGE SCALE GENOMIC DNA]</scope>
    <source>
        <strain evidence="7">CG23_combo_of_CG06-09_8_20_14_all_41_10</strain>
    </source>
</reference>
<evidence type="ECO:0000256" key="2">
    <source>
        <dbReference type="ARBA" id="ARBA00022481"/>
    </source>
</evidence>
<feature type="modified residue" description="N5-methylglutamine" evidence="4">
    <location>
        <position position="228"/>
    </location>
</feature>
<dbReference type="Gene3D" id="3.30.70.1660">
    <property type="match status" value="1"/>
</dbReference>
<comment type="subcellular location">
    <subcellularLocation>
        <location evidence="4">Cytoplasm</location>
    </subcellularLocation>
</comment>
<dbReference type="PROSITE" id="PS00745">
    <property type="entry name" value="RF_PROK_I"/>
    <property type="match status" value="1"/>
</dbReference>
<dbReference type="GO" id="GO:0005737">
    <property type="term" value="C:cytoplasm"/>
    <property type="evidence" value="ECO:0007669"/>
    <property type="project" value="UniProtKB-SubCell"/>
</dbReference>
<comment type="PTM">
    <text evidence="4">Methylated by PrmC. Methylation increases the termination efficiency of RF2.</text>
</comment>